<name>A0A0S4JLB4_BODSA</name>
<proteinExistence type="predicted"/>
<keyword evidence="2" id="KW-1185">Reference proteome</keyword>
<dbReference type="Proteomes" id="UP000051952">
    <property type="component" value="Unassembled WGS sequence"/>
</dbReference>
<reference evidence="2" key="1">
    <citation type="submission" date="2015-09" db="EMBL/GenBank/DDBJ databases">
        <authorList>
            <consortium name="Pathogen Informatics"/>
        </authorList>
    </citation>
    <scope>NUCLEOTIDE SEQUENCE [LARGE SCALE GENOMIC DNA]</scope>
    <source>
        <strain evidence="2">Lake Konstanz</strain>
    </source>
</reference>
<dbReference type="AlphaFoldDB" id="A0A0S4JLB4"/>
<protein>
    <submittedName>
        <fullName evidence="1">Uncharacterized protein</fullName>
    </submittedName>
</protein>
<feature type="non-terminal residue" evidence="1">
    <location>
        <position position="160"/>
    </location>
</feature>
<gene>
    <name evidence="1" type="ORF">BSAL_36565</name>
</gene>
<evidence type="ECO:0000313" key="1">
    <source>
        <dbReference type="EMBL" id="CUG92295.1"/>
    </source>
</evidence>
<evidence type="ECO:0000313" key="2">
    <source>
        <dbReference type="Proteomes" id="UP000051952"/>
    </source>
</evidence>
<organism evidence="1 2">
    <name type="scientific">Bodo saltans</name>
    <name type="common">Flagellated protozoan</name>
    <dbReference type="NCBI Taxonomy" id="75058"/>
    <lineage>
        <taxon>Eukaryota</taxon>
        <taxon>Discoba</taxon>
        <taxon>Euglenozoa</taxon>
        <taxon>Kinetoplastea</taxon>
        <taxon>Metakinetoplastina</taxon>
        <taxon>Eubodonida</taxon>
        <taxon>Bodonidae</taxon>
        <taxon>Bodo</taxon>
    </lineage>
</organism>
<accession>A0A0S4JLB4</accession>
<dbReference type="EMBL" id="CYKH01002028">
    <property type="protein sequence ID" value="CUG92295.1"/>
    <property type="molecule type" value="Genomic_DNA"/>
</dbReference>
<sequence>MLPRLSTFIIQATNEMTASTTFLTFRNYSLTDRQQVFPLTAMQDKTLFLLQDLQTFYETHYPTTPAPLRATTSGEDAARSQRNPYEALSFSALRAMQYGVQQRGVFATDVIAFYDTLRLNALRLMGYFAAEEVPKANALLYASIKAAFMNTRNALDRVGA</sequence>
<dbReference type="VEuPathDB" id="TriTrypDB:BSAL_36565"/>